<accession>A0ABS3LSC8</accession>
<organism evidence="2 3">
    <name type="scientific">Acetobacter sacchari</name>
    <dbReference type="NCBI Taxonomy" id="2661687"/>
    <lineage>
        <taxon>Bacteria</taxon>
        <taxon>Pseudomonadati</taxon>
        <taxon>Pseudomonadota</taxon>
        <taxon>Alphaproteobacteria</taxon>
        <taxon>Acetobacterales</taxon>
        <taxon>Acetobacteraceae</taxon>
        <taxon>Acetobacter</taxon>
    </lineage>
</organism>
<reference evidence="2 3" key="1">
    <citation type="submission" date="2021-03" db="EMBL/GenBank/DDBJ databases">
        <title>The complete genome sequence of Acetobacter sacchari TBRC 11175.</title>
        <authorList>
            <person name="Charoenyingcharoen P."/>
            <person name="Yukphan P."/>
        </authorList>
    </citation>
    <scope>NUCLEOTIDE SEQUENCE [LARGE SCALE GENOMIC DNA]</scope>
    <source>
        <strain evidence="2 3">TBRC 11175</strain>
    </source>
</reference>
<dbReference type="InterPro" id="IPR045517">
    <property type="entry name" value="Glyoxalase_8"/>
</dbReference>
<evidence type="ECO:0000313" key="3">
    <source>
        <dbReference type="Proteomes" id="UP000664771"/>
    </source>
</evidence>
<dbReference type="Proteomes" id="UP000664771">
    <property type="component" value="Unassembled WGS sequence"/>
</dbReference>
<dbReference type="Pfam" id="PF20066">
    <property type="entry name" value="Glyoxalase_8"/>
    <property type="match status" value="1"/>
</dbReference>
<sequence length="260" mass="28408">MSDYPDPKAMARALRVAMATRNVALSHSDALEIVARQLGSTNWNSLTAALKSRPLTSLRSKPLAGIPQGWTLRGRTDLFAHSLLPNGGRTGGPAISITSRARPDDERVPQVGEFLTVMQSINARPYHMQRLTFSAAIRTQDVTGYGRVWFRTRNVQGRPISGGNLGMADSPAGPVRGTTNWTRRHVTLDVTDDAETLNFGVMFGGGCGAYYASDFHFGPPRLHEDLEILPDAPVNLTMSVAPHREHSDKDATFEERSVSL</sequence>
<evidence type="ECO:0000313" key="2">
    <source>
        <dbReference type="EMBL" id="MBO1358807.1"/>
    </source>
</evidence>
<dbReference type="EMBL" id="JAFVMF010000003">
    <property type="protein sequence ID" value="MBO1358807.1"/>
    <property type="molecule type" value="Genomic_DNA"/>
</dbReference>
<dbReference type="Gene3D" id="2.60.120.260">
    <property type="entry name" value="Galactose-binding domain-like"/>
    <property type="match status" value="1"/>
</dbReference>
<gene>
    <name evidence="2" type="ORF">J2D73_03205</name>
</gene>
<feature type="domain" description="Glyoxalase-related protein" evidence="1">
    <location>
        <begin position="7"/>
        <end position="56"/>
    </location>
</feature>
<protein>
    <recommendedName>
        <fullName evidence="1">Glyoxalase-related protein domain-containing protein</fullName>
    </recommendedName>
</protein>
<comment type="caution">
    <text evidence="2">The sequence shown here is derived from an EMBL/GenBank/DDBJ whole genome shotgun (WGS) entry which is preliminary data.</text>
</comment>
<keyword evidence="3" id="KW-1185">Reference proteome</keyword>
<evidence type="ECO:0000259" key="1">
    <source>
        <dbReference type="Pfam" id="PF20066"/>
    </source>
</evidence>
<proteinExistence type="predicted"/>
<name>A0ABS3LSC8_9PROT</name>
<dbReference type="RefSeq" id="WP_207879325.1">
    <property type="nucleotide sequence ID" value="NZ_JAFVMF010000003.1"/>
</dbReference>